<dbReference type="InterPro" id="IPR039857">
    <property type="entry name" value="Ift122/121"/>
</dbReference>
<dbReference type="Pfam" id="PF23381">
    <property type="entry name" value="Beta-prop_IFT122_1st"/>
    <property type="match status" value="2"/>
</dbReference>
<dbReference type="PANTHER" id="PTHR12764:SF4">
    <property type="entry name" value="INTRAFLAGELLAR TRANSPORT PROTEIN 122 HOMOLOG"/>
    <property type="match status" value="1"/>
</dbReference>
<dbReference type="InterPro" id="IPR007246">
    <property type="entry name" value="Gaa1"/>
</dbReference>
<reference evidence="12 13" key="1">
    <citation type="submission" date="2014-07" db="EMBL/GenBank/DDBJ databases">
        <title>Genomic and transcriptomic analysis on Apis cerana provide comprehensive insights into honey bee biology.</title>
        <authorList>
            <person name="Diao Q."/>
            <person name="Sun L."/>
            <person name="Zheng H."/>
            <person name="Zheng H."/>
            <person name="Xu S."/>
            <person name="Wang S."/>
            <person name="Zeng Z."/>
            <person name="Hu F."/>
            <person name="Su S."/>
            <person name="Wu J."/>
        </authorList>
    </citation>
    <scope>NUCLEOTIDE SEQUENCE [LARGE SCALE GENOMIC DNA]</scope>
    <source>
        <tissue evidence="12">Pupae without intestine</tissue>
    </source>
</reference>
<dbReference type="InterPro" id="IPR036322">
    <property type="entry name" value="WD40_repeat_dom_sf"/>
</dbReference>
<evidence type="ECO:0000256" key="8">
    <source>
        <dbReference type="PROSITE-ProRule" id="PRU00059"/>
    </source>
</evidence>
<dbReference type="Pfam" id="PF25144">
    <property type="entry name" value="Zn_ribbon_IFT122"/>
    <property type="match status" value="1"/>
</dbReference>
<evidence type="ECO:0000256" key="9">
    <source>
        <dbReference type="PROSITE-ProRule" id="PRU00221"/>
    </source>
</evidence>
<evidence type="ECO:0000256" key="10">
    <source>
        <dbReference type="SAM" id="Phobius"/>
    </source>
</evidence>
<dbReference type="GO" id="GO:1905515">
    <property type="term" value="P:non-motile cilium assembly"/>
    <property type="evidence" value="ECO:0007669"/>
    <property type="project" value="TreeGrafter"/>
</dbReference>
<dbReference type="GO" id="GO:0042765">
    <property type="term" value="C:GPI-anchor transamidase complex"/>
    <property type="evidence" value="ECO:0007669"/>
    <property type="project" value="InterPro"/>
</dbReference>
<dbReference type="InterPro" id="IPR056152">
    <property type="entry name" value="Beta-prop_IFT122_2nd"/>
</dbReference>
<dbReference type="InterPro" id="IPR056153">
    <property type="entry name" value="Beta-prop_IFT122_1st"/>
</dbReference>
<dbReference type="Pfam" id="PF25295">
    <property type="entry name" value="TPR_IFT122"/>
    <property type="match status" value="1"/>
</dbReference>
<keyword evidence="4" id="KW-0677">Repeat</keyword>
<keyword evidence="6" id="KW-1015">Disulfide bond</keyword>
<dbReference type="Pfam" id="PF26080">
    <property type="entry name" value="CUB_animal"/>
    <property type="match status" value="1"/>
</dbReference>
<keyword evidence="13" id="KW-1185">Reference proteome</keyword>
<dbReference type="SUPFAM" id="SSF50978">
    <property type="entry name" value="WD40 repeat-like"/>
    <property type="match status" value="2"/>
</dbReference>
<name>A0A2A3EAD9_APICC</name>
<evidence type="ECO:0000313" key="13">
    <source>
        <dbReference type="Proteomes" id="UP000242457"/>
    </source>
</evidence>
<dbReference type="EMBL" id="KZ288310">
    <property type="protein sequence ID" value="PBC28660.1"/>
    <property type="molecule type" value="Genomic_DNA"/>
</dbReference>
<proteinExistence type="predicted"/>
<comment type="caution">
    <text evidence="8">Lacks conserved residue(s) required for the propagation of feature annotation.</text>
</comment>
<evidence type="ECO:0000256" key="7">
    <source>
        <dbReference type="ARBA" id="ARBA00023273"/>
    </source>
</evidence>
<evidence type="ECO:0000259" key="11">
    <source>
        <dbReference type="PROSITE" id="PS01180"/>
    </source>
</evidence>
<feature type="transmembrane region" description="Helical" evidence="10">
    <location>
        <begin position="351"/>
        <end position="383"/>
    </location>
</feature>
<evidence type="ECO:0000256" key="1">
    <source>
        <dbReference type="ARBA" id="ARBA00004138"/>
    </source>
</evidence>
<dbReference type="PROSITE" id="PS01180">
    <property type="entry name" value="CUB"/>
    <property type="match status" value="1"/>
</dbReference>
<evidence type="ECO:0000256" key="6">
    <source>
        <dbReference type="ARBA" id="ARBA00023157"/>
    </source>
</evidence>
<dbReference type="InterPro" id="IPR058698">
    <property type="entry name" value="CUB_metazoa"/>
</dbReference>
<dbReference type="InterPro" id="IPR057411">
    <property type="entry name" value="TPR_IFT122"/>
</dbReference>
<dbReference type="InterPro" id="IPR035914">
    <property type="entry name" value="Sperma_CUB_dom_sf"/>
</dbReference>
<feature type="domain" description="CUB" evidence="11">
    <location>
        <begin position="1588"/>
        <end position="1688"/>
    </location>
</feature>
<feature type="transmembrane region" description="Helical" evidence="10">
    <location>
        <begin position="322"/>
        <end position="339"/>
    </location>
</feature>
<dbReference type="STRING" id="94128.A0A2A3EAD9"/>
<keyword evidence="12" id="KW-0282">Flagellum</keyword>
<sequence>MGLLTDPRAGSGKIIKFLLKWEQPLCYFLYISGIIWMLLLALPVFNDNTYFSENALLPGLVTKESNLEQIAKHYYVHLLHEMKQHPDIMPYAWLTATLNQLHLDVFLHNFTLIYPFQEQHFIGQNIYGIIRASRAASTEAIVVSVPFRPINSIYLDTTPSIALLLAFAKFCRKQKYWAKDIIFLITEHEQLGIQAWLDAYHGVISGNEGVLLSGDLPGRAGSIQAAINLELHSMKISSIDVKIEGLNGRLPNLDLFNLAQNMIAKEGIRQSFQRRFDDDELDIGVITSEILWVHICGIVITTSPIVFTYFGREMNFRTEDSIYFGFMAITILTLIWPLYCKRQMKYKNAVLICVIALVELGTILMCIAMHNFSLALLMAVIYVPIILSITPKQNFTNIYDLCFNPDGTQLVIAAGQQVLVYETNEGTLIQPLKGHKDIVYCVCYAKDGKKFASGSADKSVIIWTSRLEGILKYSHNEAVQTMQFNPVSHQLLSCSLSDIAFWSPEQKAVVKHKSRGRVNCCAWTRDGQYLAIGLASGYVSIRNKNGEEQTRIERQTGTPIWSLLWNRQWEESTDVLCIAEWNGTISFYSISGKPFGKDRLLNFIPLKMCNFAGGQYILVCGSNKQCILMTYDGIQLINVGGIFSSWIWSCAVHPTSTHVALGCQDGIVTYLQLSWDIIHGLYGDRYAYRENMTDVIIQNLITSQKVRIKCKDLIHRIAVYKNRLAVQLSERVIIYEPLNSNDGMHYRIYEKLNQALSCNLLVITTNNLILCTERRLQSLSFNGIIEREWILDGLITYIKVVGGPVGQECLIIGLNTGYIVKIYLDNPFPAYLLKIESSVRCLDISSLKEKLAVVSDHGILYVFDLYTEEKLQEFQNVNSVAFNTCFEEIMCFSTGEYLAIKVGNFTEYRQKFSGLVMGHNKSKVYCLNGCSIVTIEVPLSLFMYQYIDISLFSDAYHIACLGVADSDWFALGIAALENLELNIAYSSFARVKNLRYIEVLSEVEEKLKSGEWGREACMATTAAAMGKLKDAAKLFQKAGLQQYALTMYSDLRMFDIAQEFIVSGNNQDRTILLRKRAEWAKSLGEPRAAAEMFLSAGDIDRAINIIAEYGWIDMLIKVGRQLDKTDRDNLTIIAKKLKRLGATHGAAEIFSRLGDDPDVADVLVEAQAWPEAFELAERNPKLKARIYGPYARWLAETGHFSEAQKAFQIAGQSDESIMVLIMLAKNAVIEKRFRDASYFYLLLSQISLNLNKTTDELQTIFFEYYEKAEIYYAYHEVHKYVEEPFTSLMPDALFNIARFLLIKTENIQIEGVSKFIIIYTLLKQANFLGANKLSTQLLERLRKIKIPINQFSQLEISNLNARASSYKDPEELLPLCYKCSTFNPLLPSNNEGKCVQCGLKFQYSFVMFEILPLVEFELEESISDEEAEKLINESSLSNDISDTDQFSVNTEVDLFTARLMKYEEKSSSTIIVGRNVLKSMDPCTVLIIKWPKPFKTKYFKNLLPDLQITFCKSCLKLFHLDDYELALLRNGYFFPLFSVIRFANSQCLASNNLNGTCFTRRECRDYGGVPSGTCANGHGICCIFQKTCSSTTNVNNTYFTNPEYPTTYEGQGRCTITVQRCNSNICQLRLDFLEFTLASPNASGICDFEFILVSGSGSIVPRICGENANQHSPNGCLQYYDSISNTVTSFNYGITQNPRAPNFGTRQIANTNYGVCIRMAQGYCAIEWSQTSSNSFSVSGDTNVFDFIMDPQYAAQAGENCTQDFVIIPHPFQNGIAIGTERFCGNGFVTKTSYSKPFVLYVITNGNEIGDFENKGFSLTYRQIPCTV</sequence>
<keyword evidence="3 9" id="KW-0853">WD repeat</keyword>
<feature type="transmembrane region" description="Helical" evidence="10">
    <location>
        <begin position="290"/>
        <end position="310"/>
    </location>
</feature>
<evidence type="ECO:0000313" key="12">
    <source>
        <dbReference type="EMBL" id="PBC28660.1"/>
    </source>
</evidence>
<dbReference type="InterPro" id="IPR000859">
    <property type="entry name" value="CUB_dom"/>
</dbReference>
<dbReference type="InterPro" id="IPR056838">
    <property type="entry name" value="Zn_ribbon_IFT122"/>
</dbReference>
<dbReference type="Gene3D" id="2.60.120.290">
    <property type="entry name" value="Spermadhesin, CUB domain"/>
    <property type="match status" value="1"/>
</dbReference>
<evidence type="ECO:0000256" key="2">
    <source>
        <dbReference type="ARBA" id="ARBA00019442"/>
    </source>
</evidence>
<dbReference type="PANTHER" id="PTHR12764">
    <property type="entry name" value="WD REPEAT DOMAIN-RELATED"/>
    <property type="match status" value="1"/>
</dbReference>
<keyword evidence="10" id="KW-0472">Membrane</keyword>
<evidence type="ECO:0000256" key="4">
    <source>
        <dbReference type="ARBA" id="ARBA00022737"/>
    </source>
</evidence>
<dbReference type="Gene3D" id="1.25.40.470">
    <property type="match status" value="1"/>
</dbReference>
<feature type="transmembrane region" description="Helical" evidence="10">
    <location>
        <begin position="27"/>
        <end position="45"/>
    </location>
</feature>
<dbReference type="PROSITE" id="PS50082">
    <property type="entry name" value="WD_REPEATS_2"/>
    <property type="match status" value="1"/>
</dbReference>
<comment type="subcellular location">
    <subcellularLocation>
        <location evidence="1">Cell projection</location>
        <location evidence="1">Cilium</location>
    </subcellularLocation>
</comment>
<dbReference type="InterPro" id="IPR015943">
    <property type="entry name" value="WD40/YVTN_repeat-like_dom_sf"/>
</dbReference>
<gene>
    <name evidence="12" type="ORF">APICC_03668</name>
</gene>
<protein>
    <recommendedName>
        <fullName evidence="2">Intraflagellar transport protein 122 homolog</fullName>
    </recommendedName>
</protein>
<dbReference type="GO" id="GO:0035721">
    <property type="term" value="P:intraciliary retrograde transport"/>
    <property type="evidence" value="ECO:0007669"/>
    <property type="project" value="TreeGrafter"/>
</dbReference>
<keyword evidence="10" id="KW-0812">Transmembrane</keyword>
<keyword evidence="10" id="KW-1133">Transmembrane helix</keyword>
<dbReference type="PROSITE" id="PS50294">
    <property type="entry name" value="WD_REPEATS_REGION"/>
    <property type="match status" value="1"/>
</dbReference>
<organism evidence="12 13">
    <name type="scientific">Apis cerana cerana</name>
    <name type="common">Oriental honeybee</name>
    <dbReference type="NCBI Taxonomy" id="94128"/>
    <lineage>
        <taxon>Eukaryota</taxon>
        <taxon>Metazoa</taxon>
        <taxon>Ecdysozoa</taxon>
        <taxon>Arthropoda</taxon>
        <taxon>Hexapoda</taxon>
        <taxon>Insecta</taxon>
        <taxon>Pterygota</taxon>
        <taxon>Neoptera</taxon>
        <taxon>Endopterygota</taxon>
        <taxon>Hymenoptera</taxon>
        <taxon>Apocrita</taxon>
        <taxon>Aculeata</taxon>
        <taxon>Apoidea</taxon>
        <taxon>Anthophila</taxon>
        <taxon>Apidae</taxon>
        <taxon>Apis</taxon>
    </lineage>
</organism>
<feature type="repeat" description="WD" evidence="9">
    <location>
        <begin position="432"/>
        <end position="463"/>
    </location>
</feature>
<evidence type="ECO:0000256" key="5">
    <source>
        <dbReference type="ARBA" id="ARBA00023069"/>
    </source>
</evidence>
<keyword evidence="5" id="KW-0969">Cilium</keyword>
<keyword evidence="7" id="KW-0966">Cell projection</keyword>
<dbReference type="Proteomes" id="UP000242457">
    <property type="component" value="Unassembled WGS sequence"/>
</dbReference>
<dbReference type="OrthoDB" id="10255582at2759"/>
<dbReference type="Pfam" id="PF04114">
    <property type="entry name" value="Gaa1"/>
    <property type="match status" value="2"/>
</dbReference>
<dbReference type="Gene3D" id="2.130.10.10">
    <property type="entry name" value="YVTN repeat-like/Quinoprotein amine dehydrogenase"/>
    <property type="match status" value="3"/>
</dbReference>
<accession>A0A2A3EAD9</accession>
<dbReference type="InterPro" id="IPR001680">
    <property type="entry name" value="WD40_rpt"/>
</dbReference>
<dbReference type="GO" id="GO:0061512">
    <property type="term" value="P:protein localization to cilium"/>
    <property type="evidence" value="ECO:0007669"/>
    <property type="project" value="TreeGrafter"/>
</dbReference>
<dbReference type="GO" id="GO:0097730">
    <property type="term" value="C:non-motile cilium"/>
    <property type="evidence" value="ECO:0007669"/>
    <property type="project" value="TreeGrafter"/>
</dbReference>
<dbReference type="Pfam" id="PF23377">
    <property type="entry name" value="Beta-prop_IFT122_2nd"/>
    <property type="match status" value="1"/>
</dbReference>
<dbReference type="SMART" id="SM00320">
    <property type="entry name" value="WD40"/>
    <property type="match status" value="7"/>
</dbReference>
<evidence type="ECO:0000256" key="3">
    <source>
        <dbReference type="ARBA" id="ARBA00022574"/>
    </source>
</evidence>
<dbReference type="GO" id="GO:0030991">
    <property type="term" value="C:intraciliary transport particle A"/>
    <property type="evidence" value="ECO:0007669"/>
    <property type="project" value="TreeGrafter"/>
</dbReference>
<dbReference type="SUPFAM" id="SSF49854">
    <property type="entry name" value="Spermadhesin, CUB domain"/>
    <property type="match status" value="1"/>
</dbReference>